<reference evidence="3" key="1">
    <citation type="submission" date="2016-02" db="EMBL/GenBank/DDBJ databases">
        <authorList>
            <person name="Holder M.E."/>
            <person name="Ajami N.J."/>
            <person name="Petrosino J.F."/>
        </authorList>
    </citation>
    <scope>NUCLEOTIDE SEQUENCE [LARGE SCALE GENOMIC DNA]</scope>
    <source>
        <strain evidence="3">CCUG 36733</strain>
    </source>
</reference>
<dbReference type="PROSITE" id="PS51257">
    <property type="entry name" value="PROKAR_LIPOPROTEIN"/>
    <property type="match status" value="1"/>
</dbReference>
<dbReference type="KEGG" id="ard:AXF14_00340"/>
<protein>
    <submittedName>
        <fullName evidence="2">Uncharacterized protein</fullName>
    </submittedName>
</protein>
<sequence>MMLRSLTLSGTGLLVLASLAACENGAAESTTTAAPEDFIAAAATAASDSASAGVAGAVENIAEQAPAIASAAPAQLLNEVRVERASTLDGLDRRADEIRPFLAAWAGDQLTIDHDVVETALEGEYVDAIEVALSSYEALVATYEAAVAGPSATPTPTATPLSQY</sequence>
<dbReference type="AlphaFoldDB" id="A0A109W1Z8"/>
<proteinExistence type="predicted"/>
<organism evidence="2 3">
    <name type="scientific">Actinomyces radicidentis</name>
    <dbReference type="NCBI Taxonomy" id="111015"/>
    <lineage>
        <taxon>Bacteria</taxon>
        <taxon>Bacillati</taxon>
        <taxon>Actinomycetota</taxon>
        <taxon>Actinomycetes</taxon>
        <taxon>Actinomycetales</taxon>
        <taxon>Actinomycetaceae</taxon>
        <taxon>Actinomyces</taxon>
    </lineage>
</organism>
<feature type="signal peptide" evidence="1">
    <location>
        <begin position="1"/>
        <end position="20"/>
    </location>
</feature>
<accession>A0A109W1Z8</accession>
<evidence type="ECO:0000256" key="1">
    <source>
        <dbReference type="SAM" id="SignalP"/>
    </source>
</evidence>
<keyword evidence="1" id="KW-0732">Signal</keyword>
<keyword evidence="3" id="KW-1185">Reference proteome</keyword>
<dbReference type="EMBL" id="CP014228">
    <property type="protein sequence ID" value="AMD86343.1"/>
    <property type="molecule type" value="Genomic_DNA"/>
</dbReference>
<evidence type="ECO:0000313" key="2">
    <source>
        <dbReference type="EMBL" id="AMD86343.1"/>
    </source>
</evidence>
<name>A0A109W1Z8_ACTRD</name>
<feature type="chain" id="PRO_5038794862" evidence="1">
    <location>
        <begin position="21"/>
        <end position="164"/>
    </location>
</feature>
<evidence type="ECO:0000313" key="3">
    <source>
        <dbReference type="Proteomes" id="UP000065220"/>
    </source>
</evidence>
<gene>
    <name evidence="2" type="ORF">AXF14_00340</name>
</gene>
<dbReference type="Proteomes" id="UP000065220">
    <property type="component" value="Chromosome"/>
</dbReference>